<dbReference type="PROSITE" id="PS50112">
    <property type="entry name" value="PAS"/>
    <property type="match status" value="2"/>
</dbReference>
<dbReference type="InterPro" id="IPR013655">
    <property type="entry name" value="PAS_fold_3"/>
</dbReference>
<dbReference type="EMBL" id="FZNT01000001">
    <property type="protein sequence ID" value="SNR34000.1"/>
    <property type="molecule type" value="Genomic_DNA"/>
</dbReference>
<organism evidence="20 21">
    <name type="scientific">Lutibacter agarilyticus</name>
    <dbReference type="NCBI Taxonomy" id="1109740"/>
    <lineage>
        <taxon>Bacteria</taxon>
        <taxon>Pseudomonadati</taxon>
        <taxon>Bacteroidota</taxon>
        <taxon>Flavobacteriia</taxon>
        <taxon>Flavobacteriales</taxon>
        <taxon>Flavobacteriaceae</taxon>
        <taxon>Lutibacter</taxon>
    </lineage>
</organism>
<evidence type="ECO:0000256" key="1">
    <source>
        <dbReference type="ARBA" id="ARBA00000085"/>
    </source>
</evidence>
<evidence type="ECO:0000256" key="15">
    <source>
        <dbReference type="PROSITE-ProRule" id="PRU00169"/>
    </source>
</evidence>
<feature type="modified residue" description="4-aspartylphosphate" evidence="15">
    <location>
        <position position="566"/>
    </location>
</feature>
<dbReference type="PANTHER" id="PTHR45339:SF1">
    <property type="entry name" value="HYBRID SIGNAL TRANSDUCTION HISTIDINE KINASE J"/>
    <property type="match status" value="1"/>
</dbReference>
<dbReference type="InterPro" id="IPR036641">
    <property type="entry name" value="HPT_dom_sf"/>
</dbReference>
<dbReference type="SMART" id="SM00388">
    <property type="entry name" value="HisKA"/>
    <property type="match status" value="1"/>
</dbReference>
<dbReference type="CDD" id="cd16922">
    <property type="entry name" value="HATPase_EvgS-ArcB-TorS-like"/>
    <property type="match status" value="1"/>
</dbReference>
<keyword evidence="11" id="KW-1133">Transmembrane helix</keyword>
<dbReference type="PROSITE" id="PS50894">
    <property type="entry name" value="HPT"/>
    <property type="match status" value="1"/>
</dbReference>
<dbReference type="Pfam" id="PF00989">
    <property type="entry name" value="PAS"/>
    <property type="match status" value="1"/>
</dbReference>
<keyword evidence="5 15" id="KW-0597">Phosphoprotein</keyword>
<dbReference type="NCBIfam" id="TIGR00229">
    <property type="entry name" value="sensory_box"/>
    <property type="match status" value="2"/>
</dbReference>
<feature type="domain" description="Response regulatory" evidence="17">
    <location>
        <begin position="517"/>
        <end position="635"/>
    </location>
</feature>
<dbReference type="InterPro" id="IPR036097">
    <property type="entry name" value="HisK_dim/P_sf"/>
</dbReference>
<dbReference type="GO" id="GO:0006355">
    <property type="term" value="P:regulation of DNA-templated transcription"/>
    <property type="evidence" value="ECO:0007669"/>
    <property type="project" value="InterPro"/>
</dbReference>
<dbReference type="InterPro" id="IPR008207">
    <property type="entry name" value="Sig_transdc_His_kin_Hpt_dom"/>
</dbReference>
<keyword evidence="13" id="KW-0472">Membrane</keyword>
<comment type="subcellular location">
    <subcellularLocation>
        <location evidence="2">Cell membrane</location>
        <topology evidence="2">Multi-pass membrane protein</topology>
    </subcellularLocation>
</comment>
<dbReference type="OrthoDB" id="9811889at2"/>
<evidence type="ECO:0000256" key="5">
    <source>
        <dbReference type="ARBA" id="ARBA00022553"/>
    </source>
</evidence>
<dbReference type="Pfam" id="PF08447">
    <property type="entry name" value="PAS_3"/>
    <property type="match status" value="1"/>
</dbReference>
<keyword evidence="7" id="KW-0812">Transmembrane</keyword>
<dbReference type="Pfam" id="PF00512">
    <property type="entry name" value="HisKA"/>
    <property type="match status" value="1"/>
</dbReference>
<dbReference type="EC" id="2.7.13.3" evidence="3"/>
<dbReference type="InterPro" id="IPR036890">
    <property type="entry name" value="HATPase_C_sf"/>
</dbReference>
<keyword evidence="12" id="KW-0902">Two-component regulatory system</keyword>
<gene>
    <name evidence="20" type="ORF">SAMN06265371_101473</name>
</gene>
<evidence type="ECO:0000259" key="17">
    <source>
        <dbReference type="PROSITE" id="PS50110"/>
    </source>
</evidence>
<feature type="domain" description="PAS" evidence="18">
    <location>
        <begin position="137"/>
        <end position="176"/>
    </location>
</feature>
<dbReference type="SMART" id="SM00387">
    <property type="entry name" value="HATPase_c"/>
    <property type="match status" value="1"/>
</dbReference>
<dbReference type="Gene3D" id="3.30.565.10">
    <property type="entry name" value="Histidine kinase-like ATPase, C-terminal domain"/>
    <property type="match status" value="1"/>
</dbReference>
<dbReference type="Pfam" id="PF00072">
    <property type="entry name" value="Response_reg"/>
    <property type="match status" value="1"/>
</dbReference>
<dbReference type="Gene3D" id="1.10.287.130">
    <property type="match status" value="1"/>
</dbReference>
<dbReference type="FunFam" id="3.30.565.10:FF:000010">
    <property type="entry name" value="Sensor histidine kinase RcsC"/>
    <property type="match status" value="1"/>
</dbReference>
<evidence type="ECO:0000256" key="6">
    <source>
        <dbReference type="ARBA" id="ARBA00022679"/>
    </source>
</evidence>
<evidence type="ECO:0000256" key="11">
    <source>
        <dbReference type="ARBA" id="ARBA00022989"/>
    </source>
</evidence>
<evidence type="ECO:0000256" key="8">
    <source>
        <dbReference type="ARBA" id="ARBA00022741"/>
    </source>
</evidence>
<evidence type="ECO:0000259" key="18">
    <source>
        <dbReference type="PROSITE" id="PS50112"/>
    </source>
</evidence>
<keyword evidence="8" id="KW-0547">Nucleotide-binding</keyword>
<dbReference type="Gene3D" id="3.30.450.20">
    <property type="entry name" value="PAS domain"/>
    <property type="match status" value="2"/>
</dbReference>
<dbReference type="SMART" id="SM00448">
    <property type="entry name" value="REC"/>
    <property type="match status" value="1"/>
</dbReference>
<reference evidence="20 21" key="1">
    <citation type="submission" date="2017-06" db="EMBL/GenBank/DDBJ databases">
        <authorList>
            <person name="Kim H.J."/>
            <person name="Triplett B.A."/>
        </authorList>
    </citation>
    <scope>NUCLEOTIDE SEQUENCE [LARGE SCALE GENOMIC DNA]</scope>
    <source>
        <strain evidence="20 21">DSM 29150</strain>
    </source>
</reference>
<dbReference type="SUPFAM" id="SSF47226">
    <property type="entry name" value="Histidine-containing phosphotransfer domain, HPT domain"/>
    <property type="match status" value="1"/>
</dbReference>
<proteinExistence type="predicted"/>
<keyword evidence="10" id="KW-0067">ATP-binding</keyword>
<comment type="catalytic activity">
    <reaction evidence="1">
        <text>ATP + protein L-histidine = ADP + protein N-phospho-L-histidine.</text>
        <dbReference type="EC" id="2.7.13.3"/>
    </reaction>
</comment>
<dbReference type="SMART" id="SM00091">
    <property type="entry name" value="PAS"/>
    <property type="match status" value="2"/>
</dbReference>
<name>A0A238VHY0_9FLAO</name>
<evidence type="ECO:0000259" key="19">
    <source>
        <dbReference type="PROSITE" id="PS50894"/>
    </source>
</evidence>
<keyword evidence="9 20" id="KW-0418">Kinase</keyword>
<dbReference type="InterPro" id="IPR005467">
    <property type="entry name" value="His_kinase_dom"/>
</dbReference>
<dbReference type="InterPro" id="IPR035965">
    <property type="entry name" value="PAS-like_dom_sf"/>
</dbReference>
<evidence type="ECO:0000256" key="7">
    <source>
        <dbReference type="ARBA" id="ARBA00022692"/>
    </source>
</evidence>
<dbReference type="PROSITE" id="PS50110">
    <property type="entry name" value="RESPONSE_REGULATORY"/>
    <property type="match status" value="1"/>
</dbReference>
<evidence type="ECO:0000256" key="14">
    <source>
        <dbReference type="PROSITE-ProRule" id="PRU00110"/>
    </source>
</evidence>
<dbReference type="Gene3D" id="1.20.120.160">
    <property type="entry name" value="HPT domain"/>
    <property type="match status" value="1"/>
</dbReference>
<feature type="domain" description="HPt" evidence="19">
    <location>
        <begin position="674"/>
        <end position="768"/>
    </location>
</feature>
<dbReference type="CDD" id="cd00130">
    <property type="entry name" value="PAS"/>
    <property type="match status" value="2"/>
</dbReference>
<dbReference type="SUPFAM" id="SSF55874">
    <property type="entry name" value="ATPase domain of HSP90 chaperone/DNA topoisomerase II/histidine kinase"/>
    <property type="match status" value="1"/>
</dbReference>
<dbReference type="InterPro" id="IPR001789">
    <property type="entry name" value="Sig_transdc_resp-reg_receiver"/>
</dbReference>
<keyword evidence="4" id="KW-1003">Cell membrane</keyword>
<evidence type="ECO:0000256" key="10">
    <source>
        <dbReference type="ARBA" id="ARBA00022840"/>
    </source>
</evidence>
<dbReference type="CDD" id="cd00082">
    <property type="entry name" value="HisKA"/>
    <property type="match status" value="1"/>
</dbReference>
<dbReference type="AlphaFoldDB" id="A0A238VHY0"/>
<dbReference type="Gene3D" id="3.40.50.2300">
    <property type="match status" value="1"/>
</dbReference>
<dbReference type="SUPFAM" id="SSF47384">
    <property type="entry name" value="Homodimeric domain of signal transducing histidine kinase"/>
    <property type="match status" value="1"/>
</dbReference>
<protein>
    <recommendedName>
        <fullName evidence="3">histidine kinase</fullName>
        <ecNumber evidence="3">2.7.13.3</ecNumber>
    </recommendedName>
</protein>
<keyword evidence="6" id="KW-0808">Transferase</keyword>
<sequence length="775" mass="87936">MKNINVEKLKFSELLLNQINLIVIACDIKGNINYVSAATEKITGYSLENLTGKNWWNSTFFSKEDGLSYKEKVNSVISGKTNISTKPYERKLKCKDGSYKWIEWRDSLAEDSTYVSVGVDISDWKKTEEIKIQSDTIINSVDSMIFVSDRNGNVIFATPSVEKMLGYTVEEILGDNWWKVTYDDPNLALKIKKAINNYVFLHTKDFTDISKRKIRTKSGDFKWIEWQLSKGVNDTYISIGTDITNRVTEQGELKKAKETAEKSLKVKDEFLANMSHEIRTPLNAVIGFTDLLLETKLSVEQRQHLETMKNSGEILNSLINNVLDLAKLDSNKLNIENISFNLHKNIYEIVKLMKIRADEKNIALNLIINPNIPVQVFGDPTRFSQILLNLIGNAIKFTNKGSVTVTIKLIEESSENAKIHFEVLDTGIGIVSNKINTVFGAFTQAKSDTSRIYGGTGLGLAIVKKLVKLLNGDINVKSKFGKGSVFNLNLSFKKDHIITASTEINKNTIKGEKLDLKILLVEDNKTNQILAKTRLERWGCTIAIANNGIEGVKKVQYNMYDLILMDIQMPVMDGYEATKIIKNDLSEETSKIPIIAMTAYTSKSDIQRALDVGMNDYIFKPFKTNDLFSILLKYGGVKNNTTENDYQIVEEKKEILDNETFTDLSYLKEESLNESEILKLLIEQFLKDLNDFLIVLDLGLEEKNWDLLHGATHKIKPSVSMFGISKLNPIIQDLTDRFRHKEKLDDIDDLVTSCREILNSVKVELQTELKTIINE</sequence>
<dbReference type="PRINTS" id="PR00344">
    <property type="entry name" value="BCTRLSENSOR"/>
</dbReference>
<dbReference type="InterPro" id="IPR013767">
    <property type="entry name" value="PAS_fold"/>
</dbReference>
<dbReference type="GO" id="GO:0005886">
    <property type="term" value="C:plasma membrane"/>
    <property type="evidence" value="ECO:0007669"/>
    <property type="project" value="UniProtKB-SubCell"/>
</dbReference>
<dbReference type="InterPro" id="IPR011006">
    <property type="entry name" value="CheY-like_superfamily"/>
</dbReference>
<dbReference type="RefSeq" id="WP_089380114.1">
    <property type="nucleotide sequence ID" value="NZ_FZNT01000001.1"/>
</dbReference>
<dbReference type="PROSITE" id="PS50109">
    <property type="entry name" value="HIS_KIN"/>
    <property type="match status" value="1"/>
</dbReference>
<dbReference type="InterPro" id="IPR003594">
    <property type="entry name" value="HATPase_dom"/>
</dbReference>
<evidence type="ECO:0000256" key="13">
    <source>
        <dbReference type="ARBA" id="ARBA00023136"/>
    </source>
</evidence>
<dbReference type="CDD" id="cd17546">
    <property type="entry name" value="REC_hyHK_CKI1_RcsC-like"/>
    <property type="match status" value="1"/>
</dbReference>
<dbReference type="FunFam" id="1.10.287.130:FF:000004">
    <property type="entry name" value="Ethylene receptor 1"/>
    <property type="match status" value="1"/>
</dbReference>
<evidence type="ECO:0000256" key="2">
    <source>
        <dbReference type="ARBA" id="ARBA00004651"/>
    </source>
</evidence>
<dbReference type="InterPro" id="IPR003661">
    <property type="entry name" value="HisK_dim/P_dom"/>
</dbReference>
<evidence type="ECO:0000256" key="9">
    <source>
        <dbReference type="ARBA" id="ARBA00022777"/>
    </source>
</evidence>
<dbReference type="InterPro" id="IPR004358">
    <property type="entry name" value="Sig_transdc_His_kin-like_C"/>
</dbReference>
<dbReference type="SUPFAM" id="SSF55785">
    <property type="entry name" value="PYP-like sensor domain (PAS domain)"/>
    <property type="match status" value="2"/>
</dbReference>
<evidence type="ECO:0000313" key="20">
    <source>
        <dbReference type="EMBL" id="SNR34000.1"/>
    </source>
</evidence>
<dbReference type="PROSITE" id="PS51257">
    <property type="entry name" value="PROKAR_LIPOPROTEIN"/>
    <property type="match status" value="1"/>
</dbReference>
<evidence type="ECO:0000256" key="12">
    <source>
        <dbReference type="ARBA" id="ARBA00023012"/>
    </source>
</evidence>
<feature type="domain" description="PAS" evidence="18">
    <location>
        <begin position="15"/>
        <end position="80"/>
    </location>
</feature>
<feature type="modified residue" description="Phosphohistidine" evidence="14">
    <location>
        <position position="713"/>
    </location>
</feature>
<dbReference type="GO" id="GO:0005524">
    <property type="term" value="F:ATP binding"/>
    <property type="evidence" value="ECO:0007669"/>
    <property type="project" value="UniProtKB-KW"/>
</dbReference>
<dbReference type="GO" id="GO:0000155">
    <property type="term" value="F:phosphorelay sensor kinase activity"/>
    <property type="evidence" value="ECO:0007669"/>
    <property type="project" value="InterPro"/>
</dbReference>
<dbReference type="Pfam" id="PF02518">
    <property type="entry name" value="HATPase_c"/>
    <property type="match status" value="1"/>
</dbReference>
<feature type="domain" description="Histidine kinase" evidence="16">
    <location>
        <begin position="273"/>
        <end position="494"/>
    </location>
</feature>
<evidence type="ECO:0000256" key="4">
    <source>
        <dbReference type="ARBA" id="ARBA00022475"/>
    </source>
</evidence>
<evidence type="ECO:0000313" key="21">
    <source>
        <dbReference type="Proteomes" id="UP000198384"/>
    </source>
</evidence>
<evidence type="ECO:0000259" key="16">
    <source>
        <dbReference type="PROSITE" id="PS50109"/>
    </source>
</evidence>
<evidence type="ECO:0000256" key="3">
    <source>
        <dbReference type="ARBA" id="ARBA00012438"/>
    </source>
</evidence>
<accession>A0A238VHY0</accession>
<dbReference type="Proteomes" id="UP000198384">
    <property type="component" value="Unassembled WGS sequence"/>
</dbReference>
<dbReference type="PANTHER" id="PTHR45339">
    <property type="entry name" value="HYBRID SIGNAL TRANSDUCTION HISTIDINE KINASE J"/>
    <property type="match status" value="1"/>
</dbReference>
<dbReference type="InterPro" id="IPR000014">
    <property type="entry name" value="PAS"/>
</dbReference>
<keyword evidence="21" id="KW-1185">Reference proteome</keyword>
<dbReference type="SUPFAM" id="SSF52172">
    <property type="entry name" value="CheY-like"/>
    <property type="match status" value="1"/>
</dbReference>